<keyword evidence="3" id="KW-0460">Magnesium</keyword>
<evidence type="ECO:0000313" key="7">
    <source>
        <dbReference type="EMBL" id="AJC49120.1"/>
    </source>
</evidence>
<feature type="region of interest" description="Phosphopantothenoylcysteine decarboxylase" evidence="3">
    <location>
        <begin position="1"/>
        <end position="186"/>
    </location>
</feature>
<comment type="cofactor">
    <cofactor evidence="3">
        <name>FMN</name>
        <dbReference type="ChEBI" id="CHEBI:58210"/>
    </cofactor>
    <text evidence="3">Binds 1 FMN per subunit.</text>
</comment>
<dbReference type="GO" id="GO:0046872">
    <property type="term" value="F:metal ion binding"/>
    <property type="evidence" value="ECO:0007669"/>
    <property type="project" value="UniProtKB-KW"/>
</dbReference>
<keyword evidence="2 3" id="KW-0456">Lyase</keyword>
<dbReference type="HOGENOM" id="CLU_033319_0_1_6"/>
<dbReference type="GO" id="GO:0010181">
    <property type="term" value="F:FMN binding"/>
    <property type="evidence" value="ECO:0007669"/>
    <property type="project" value="UniProtKB-UniRule"/>
</dbReference>
<evidence type="ECO:0000259" key="5">
    <source>
        <dbReference type="Pfam" id="PF02441"/>
    </source>
</evidence>
<feature type="binding site" evidence="3">
    <location>
        <position position="288"/>
    </location>
    <ligand>
        <name>CTP</name>
        <dbReference type="ChEBI" id="CHEBI:37563"/>
    </ligand>
</feature>
<dbReference type="Gene3D" id="3.40.50.1950">
    <property type="entry name" value="Flavin prenyltransferase-like"/>
    <property type="match status" value="1"/>
</dbReference>
<dbReference type="SUPFAM" id="SSF52507">
    <property type="entry name" value="Homo-oligomeric flavin-containing Cys decarboxylases, HFCD"/>
    <property type="match status" value="1"/>
</dbReference>
<dbReference type="Proteomes" id="UP000031104">
    <property type="component" value="Chromosome"/>
</dbReference>
<feature type="region of interest" description="Phosphopantothenate--cysteine ligase" evidence="3">
    <location>
        <begin position="187"/>
        <end position="392"/>
    </location>
</feature>
<dbReference type="NCBIfam" id="TIGR00521">
    <property type="entry name" value="coaBC_dfp"/>
    <property type="match status" value="1"/>
</dbReference>
<reference evidence="7 8" key="1">
    <citation type="submission" date="2014-12" db="EMBL/GenBank/DDBJ databases">
        <title>Complete genome sequence of Francisella guanzhouensis strain 08HL01032 isolated from air-conditioning system in China.</title>
        <authorList>
            <person name="Svensson D."/>
            <person name="Ohrman C."/>
            <person name="Backman S."/>
            <person name="Karlsson E."/>
            <person name="Nilsson E."/>
            <person name="Bystrom M."/>
            <person name="Larkeryd A."/>
            <person name="Stenberg P."/>
            <person name="Scholtz H.C."/>
            <person name="Forsman M."/>
            <person name="Sjodin A."/>
        </authorList>
    </citation>
    <scope>NUCLEOTIDE SEQUENCE [LARGE SCALE GENOMIC DNA]</scope>
    <source>
        <strain evidence="7 8">08HL01032</strain>
    </source>
</reference>
<comment type="cofactor">
    <cofactor evidence="3">
        <name>Mg(2+)</name>
        <dbReference type="ChEBI" id="CHEBI:18420"/>
    </cofactor>
</comment>
<proteinExistence type="inferred from homology"/>
<comment type="similarity">
    <text evidence="3 4">In the C-terminal section; belongs to the PPC synthetase family.</text>
</comment>
<comment type="catalytic activity">
    <reaction evidence="3 4">
        <text>N-[(R)-4-phosphopantothenoyl]-L-cysteine + H(+) = (R)-4'-phosphopantetheine + CO2</text>
        <dbReference type="Rhea" id="RHEA:16793"/>
        <dbReference type="ChEBI" id="CHEBI:15378"/>
        <dbReference type="ChEBI" id="CHEBI:16526"/>
        <dbReference type="ChEBI" id="CHEBI:59458"/>
        <dbReference type="ChEBI" id="CHEBI:61723"/>
        <dbReference type="EC" id="4.1.1.36"/>
    </reaction>
</comment>
<dbReference type="EMBL" id="CP010427">
    <property type="protein sequence ID" value="AJC49120.1"/>
    <property type="molecule type" value="Genomic_DNA"/>
</dbReference>
<keyword evidence="3 4" id="KW-0288">FMN</keyword>
<dbReference type="PANTHER" id="PTHR14359">
    <property type="entry name" value="HOMO-OLIGOMERIC FLAVIN CONTAINING CYS DECARBOXYLASE FAMILY"/>
    <property type="match status" value="1"/>
</dbReference>
<evidence type="ECO:0000313" key="8">
    <source>
        <dbReference type="Proteomes" id="UP000031104"/>
    </source>
</evidence>
<sequence length="392" mass="43837">MSNKILFGITGSVSAFKAINLIRFFIKDGYECKAIITKGGLEFIKPELLVALGCPVYTDYNLDMYSYEQTMAHINLPRWADKIVVAPASANIIAKFATGFASDLLSQCLLANNNNSKVYIAPAMNINMWQNKLTQDNILKLQNLGFNIITPDQGLQACGDIGYGRLQEPEKLFKLLTVPQDFIDKKVLITVGATVEDIDGVRYLSNYSSGKMGFELVKELLLRGAQVIVLKAKTTIDFSISHHNLKIVETLSADNMNISMLELAKDKDIFIGCAAVADYKIKQQSKHKIKKDSETLILEFVKNPDILANCKKKYPDIFAVGFAAESQNILQYAKAKLEKKNLNMIVANSTSVLGEDNSSVTIFSKENSYFEFEYKSKQQIARDILDMIKKFL</sequence>
<evidence type="ECO:0000256" key="2">
    <source>
        <dbReference type="ARBA" id="ARBA00023239"/>
    </source>
</evidence>
<feature type="binding site" evidence="3">
    <location>
        <position position="278"/>
    </location>
    <ligand>
        <name>CTP</name>
        <dbReference type="ChEBI" id="CHEBI:37563"/>
    </ligand>
</feature>
<evidence type="ECO:0000256" key="4">
    <source>
        <dbReference type="RuleBase" id="RU364078"/>
    </source>
</evidence>
<feature type="binding site" evidence="3">
    <location>
        <position position="340"/>
    </location>
    <ligand>
        <name>CTP</name>
        <dbReference type="ChEBI" id="CHEBI:37563"/>
    </ligand>
</feature>
<dbReference type="GO" id="GO:0071513">
    <property type="term" value="C:phosphopantothenoylcysteine decarboxylase complex"/>
    <property type="evidence" value="ECO:0007669"/>
    <property type="project" value="TreeGrafter"/>
</dbReference>
<dbReference type="AlphaFoldDB" id="A0A0A8E4I9"/>
<keyword evidence="8" id="KW-1185">Reference proteome</keyword>
<feature type="binding site" evidence="3">
    <location>
        <begin position="272"/>
        <end position="274"/>
    </location>
    <ligand>
        <name>CTP</name>
        <dbReference type="ChEBI" id="CHEBI:37563"/>
    </ligand>
</feature>
<dbReference type="HAMAP" id="MF_02225">
    <property type="entry name" value="CoaBC"/>
    <property type="match status" value="1"/>
</dbReference>
<comment type="pathway">
    <text evidence="3 4">Cofactor biosynthesis; coenzyme A biosynthesis; CoA from (R)-pantothenate: step 2/5.</text>
</comment>
<keyword evidence="3 4" id="KW-0285">Flavoprotein</keyword>
<feature type="binding site" evidence="3">
    <location>
        <begin position="304"/>
        <end position="307"/>
    </location>
    <ligand>
        <name>CTP</name>
        <dbReference type="ChEBI" id="CHEBI:37563"/>
    </ligand>
</feature>
<evidence type="ECO:0000256" key="1">
    <source>
        <dbReference type="ARBA" id="ARBA00022793"/>
    </source>
</evidence>
<gene>
    <name evidence="3" type="primary">coaBC</name>
    <name evidence="7" type="ORF">SD28_05465</name>
</gene>
<keyword evidence="3 4" id="KW-0436">Ligase</keyword>
<dbReference type="SUPFAM" id="SSF102645">
    <property type="entry name" value="CoaB-like"/>
    <property type="match status" value="1"/>
</dbReference>
<keyword evidence="3" id="KW-0479">Metal-binding</keyword>
<comment type="similarity">
    <text evidence="3 4">In the N-terminal section; belongs to the HFCD (homo-oligomeric flavin containing Cys decarboxylase) superfamily.</text>
</comment>
<dbReference type="GO" id="GO:0015937">
    <property type="term" value="P:coenzyme A biosynthetic process"/>
    <property type="evidence" value="ECO:0007669"/>
    <property type="project" value="UniProtKB-UniRule"/>
</dbReference>
<feature type="domain" description="DNA/pantothenate metabolism flavoprotein C-terminal" evidence="6">
    <location>
        <begin position="184"/>
        <end position="390"/>
    </location>
</feature>
<dbReference type="InterPro" id="IPR003382">
    <property type="entry name" value="Flavoprotein"/>
</dbReference>
<keyword evidence="3" id="KW-0511">Multifunctional enzyme</keyword>
<dbReference type="InterPro" id="IPR007085">
    <property type="entry name" value="DNA/pantothenate-metab_flavo_C"/>
</dbReference>
<evidence type="ECO:0000259" key="6">
    <source>
        <dbReference type="Pfam" id="PF04127"/>
    </source>
</evidence>
<dbReference type="InterPro" id="IPR036551">
    <property type="entry name" value="Flavin_trans-like"/>
</dbReference>
<feature type="domain" description="Flavoprotein" evidence="5">
    <location>
        <begin position="4"/>
        <end position="173"/>
    </location>
</feature>
<evidence type="ECO:0000256" key="3">
    <source>
        <dbReference type="HAMAP-Rule" id="MF_02225"/>
    </source>
</evidence>
<protein>
    <recommendedName>
        <fullName evidence="3">Coenzyme A biosynthesis bifunctional protein CoaBC</fullName>
    </recommendedName>
    <alternativeName>
        <fullName evidence="3">DNA/pantothenate metabolism flavoprotein</fullName>
    </alternativeName>
    <alternativeName>
        <fullName evidence="3">Phosphopantothenoylcysteine synthetase/decarboxylase</fullName>
        <shortName evidence="3">PPCS-PPCDC</shortName>
    </alternativeName>
    <domain>
        <recommendedName>
            <fullName evidence="3">Phosphopantothenoylcysteine decarboxylase</fullName>
            <shortName evidence="3">PPC decarboxylase</shortName>
            <shortName evidence="3">PPC-DC</shortName>
            <ecNumber evidence="3">4.1.1.36</ecNumber>
        </recommendedName>
        <alternativeName>
            <fullName evidence="3">CoaC</fullName>
        </alternativeName>
    </domain>
    <domain>
        <recommendedName>
            <fullName evidence="3">Phosphopantothenate--cysteine ligase</fullName>
            <ecNumber evidence="3">6.3.2.5</ecNumber>
        </recommendedName>
        <alternativeName>
            <fullName evidence="3">CoaB</fullName>
        </alternativeName>
        <alternativeName>
            <fullName evidence="3">Phosphopantothenoylcysteine synthetase</fullName>
            <shortName evidence="3">PPC synthetase</shortName>
            <shortName evidence="3">PPC-S</shortName>
        </alternativeName>
    </domain>
</protein>
<comment type="function">
    <text evidence="4">Catalyzes two steps in the biosynthesis of coenzyme A. In the first step cysteine is conjugated to 4'-phosphopantothenate to form 4-phosphopantothenoylcysteine, in the latter compound is decarboxylated to form 4'-phosphopantotheine.</text>
</comment>
<dbReference type="GO" id="GO:0015941">
    <property type="term" value="P:pantothenate catabolic process"/>
    <property type="evidence" value="ECO:0007669"/>
    <property type="project" value="InterPro"/>
</dbReference>
<dbReference type="EC" id="6.3.2.5" evidence="3"/>
<dbReference type="Gene3D" id="3.40.50.10300">
    <property type="entry name" value="CoaB-like"/>
    <property type="match status" value="1"/>
</dbReference>
<comment type="pathway">
    <text evidence="3 4">Cofactor biosynthesis; coenzyme A biosynthesis; CoA from (R)-pantothenate: step 3/5.</text>
</comment>
<dbReference type="KEGG" id="fgu:SD28_05465"/>
<comment type="function">
    <text evidence="3">Catalyzes two sequential steps in the biosynthesis of coenzyme A. In the first step cysteine is conjugated to 4'-phosphopantothenate to form 4-phosphopantothenoylcysteine. In the second step the latter compound is decarboxylated to form 4'-phosphopantotheine.</text>
</comment>
<name>A0A0A8E4I9_9GAMM</name>
<comment type="catalytic activity">
    <reaction evidence="3 4">
        <text>(R)-4'-phosphopantothenate + L-cysteine + CTP = N-[(R)-4-phosphopantothenoyl]-L-cysteine + CMP + diphosphate + H(+)</text>
        <dbReference type="Rhea" id="RHEA:19397"/>
        <dbReference type="ChEBI" id="CHEBI:10986"/>
        <dbReference type="ChEBI" id="CHEBI:15378"/>
        <dbReference type="ChEBI" id="CHEBI:33019"/>
        <dbReference type="ChEBI" id="CHEBI:35235"/>
        <dbReference type="ChEBI" id="CHEBI:37563"/>
        <dbReference type="ChEBI" id="CHEBI:59458"/>
        <dbReference type="ChEBI" id="CHEBI:60377"/>
        <dbReference type="EC" id="6.3.2.5"/>
    </reaction>
</comment>
<organism evidence="7 8">
    <name type="scientific">Allofrancisella guangzhouensis</name>
    <dbReference type="NCBI Taxonomy" id="594679"/>
    <lineage>
        <taxon>Bacteria</taxon>
        <taxon>Pseudomonadati</taxon>
        <taxon>Pseudomonadota</taxon>
        <taxon>Gammaproteobacteria</taxon>
        <taxon>Thiotrichales</taxon>
        <taxon>Francisellaceae</taxon>
        <taxon>Allofrancisella</taxon>
    </lineage>
</organism>
<dbReference type="RefSeq" id="WP_039124894.1">
    <property type="nucleotide sequence ID" value="NZ_CP010427.1"/>
</dbReference>
<keyword evidence="1 3" id="KW-0210">Decarboxylase</keyword>
<dbReference type="Pfam" id="PF04127">
    <property type="entry name" value="DFP"/>
    <property type="match status" value="1"/>
</dbReference>
<feature type="binding site" evidence="3">
    <location>
        <position position="336"/>
    </location>
    <ligand>
        <name>CTP</name>
        <dbReference type="ChEBI" id="CHEBI:37563"/>
    </ligand>
</feature>
<dbReference type="InterPro" id="IPR005252">
    <property type="entry name" value="CoaBC"/>
</dbReference>
<dbReference type="InterPro" id="IPR035929">
    <property type="entry name" value="CoaB-like_sf"/>
</dbReference>
<accession>A0A0A8E4I9</accession>
<dbReference type="GO" id="GO:0004633">
    <property type="term" value="F:phosphopantothenoylcysteine decarboxylase activity"/>
    <property type="evidence" value="ECO:0007669"/>
    <property type="project" value="UniProtKB-UniRule"/>
</dbReference>
<dbReference type="UniPathway" id="UPA00241">
    <property type="reaction ID" value="UER00353"/>
</dbReference>
<dbReference type="OrthoDB" id="9802554at2"/>
<dbReference type="GO" id="GO:0004632">
    <property type="term" value="F:phosphopantothenate--cysteine ligase activity"/>
    <property type="evidence" value="ECO:0007669"/>
    <property type="project" value="UniProtKB-UniRule"/>
</dbReference>
<feature type="active site" description="Proton donor" evidence="3">
    <location>
        <position position="158"/>
    </location>
</feature>
<dbReference type="STRING" id="594679.SD28_05465"/>
<feature type="binding site" evidence="3">
    <location>
        <position position="322"/>
    </location>
    <ligand>
        <name>CTP</name>
        <dbReference type="ChEBI" id="CHEBI:37563"/>
    </ligand>
</feature>
<dbReference type="Pfam" id="PF02441">
    <property type="entry name" value="Flavoprotein"/>
    <property type="match status" value="1"/>
</dbReference>
<dbReference type="EC" id="4.1.1.36" evidence="3"/>
<dbReference type="PANTHER" id="PTHR14359:SF6">
    <property type="entry name" value="PHOSPHOPANTOTHENOYLCYSTEINE DECARBOXYLASE"/>
    <property type="match status" value="1"/>
</dbReference>